<dbReference type="EMBL" id="NPEF01000210">
    <property type="protein sequence ID" value="PJZ91816.1"/>
    <property type="molecule type" value="Genomic_DNA"/>
</dbReference>
<feature type="signal peptide" evidence="1">
    <location>
        <begin position="1"/>
        <end position="20"/>
    </location>
</feature>
<reference evidence="3" key="3">
    <citation type="submission" date="2023-10" db="EMBL/GenBank/DDBJ databases">
        <authorList>
            <person name="Picardeau M."/>
            <person name="Thibeaux R."/>
        </authorList>
    </citation>
    <scope>NUCLEOTIDE SEQUENCE</scope>
    <source>
        <strain evidence="3">ATI7-C-A5</strain>
    </source>
</reference>
<organism evidence="4">
    <name type="scientific">Leptospira ellisii</name>
    <dbReference type="NCBI Taxonomy" id="2023197"/>
    <lineage>
        <taxon>Bacteria</taxon>
        <taxon>Pseudomonadati</taxon>
        <taxon>Spirochaetota</taxon>
        <taxon>Spirochaetia</taxon>
        <taxon>Leptospirales</taxon>
        <taxon>Leptospiraceae</taxon>
        <taxon>Leptospira</taxon>
    </lineage>
</organism>
<dbReference type="InterPro" id="IPR050261">
    <property type="entry name" value="FrsA_esterase"/>
</dbReference>
<evidence type="ECO:0000313" key="4">
    <source>
        <dbReference type="EMBL" id="PJZ91816.1"/>
    </source>
</evidence>
<keyword evidence="5" id="KW-1185">Reference proteome</keyword>
<dbReference type="Proteomes" id="UP000232122">
    <property type="component" value="Unassembled WGS sequence"/>
</dbReference>
<sequence length="264" mass="29036">MKRMFLLFALFNLIATSLSAKVSVKNIVYQDGETSLEGYIAYPEFKAQKSAPAILVVHDWLGLGENPKMRAEKLAELGYVAFAVDIYGKGVRPKSMEEAAKLAGYYKQNRNIMRGRIAAALETLKSQPEVESGRIAVIGYCFGGTVALELARSGAPILGAVSFHGGLDTPNREDAKNIKGKILALHGADDPFVKQEEVESFQEEMRKAGIDWQFISYGGAVHSFTIKEAGNDNSKGAAYNPKADRRSWIELISFLREIFPKPKA</sequence>
<protein>
    <submittedName>
        <fullName evidence="3 4">Dienelactone hydrolase</fullName>
        <ecNumber evidence="3">3.1.-.-</ecNumber>
    </submittedName>
</protein>
<accession>A0A2N0B5M8</accession>
<feature type="domain" description="Dienelactone hydrolase" evidence="2">
    <location>
        <begin position="37"/>
        <end position="258"/>
    </location>
</feature>
<dbReference type="Pfam" id="PF01738">
    <property type="entry name" value="DLH"/>
    <property type="match status" value="1"/>
</dbReference>
<dbReference type="InterPro" id="IPR029058">
    <property type="entry name" value="AB_hydrolase_fold"/>
</dbReference>
<dbReference type="OrthoDB" id="9787933at2"/>
<reference evidence="3 5" key="2">
    <citation type="journal article" date="2018" name="Microb. Genom.">
        <title>Deciphering the unexplored Leptospira diversity from soils uncovers genomic evolution to virulence.</title>
        <authorList>
            <person name="Thibeaux R."/>
            <person name="Iraola G."/>
            <person name="Ferres I."/>
            <person name="Bierque E."/>
            <person name="Girault D."/>
            <person name="Soupe-Gilbert M.E."/>
            <person name="Picardeau M."/>
            <person name="Goarant C."/>
        </authorList>
    </citation>
    <scope>NUCLEOTIDE SEQUENCE [LARGE SCALE GENOMIC DNA]</scope>
    <source>
        <strain evidence="3 5">ATI7-C-A5</strain>
    </source>
</reference>
<gene>
    <name evidence="3" type="ORF">CH379_008465</name>
    <name evidence="4" type="ORF">CH379_16555</name>
</gene>
<dbReference type="PANTHER" id="PTHR22946">
    <property type="entry name" value="DIENELACTONE HYDROLASE DOMAIN-CONTAINING PROTEIN-RELATED"/>
    <property type="match status" value="1"/>
</dbReference>
<feature type="chain" id="PRO_5044577153" evidence="1">
    <location>
        <begin position="21"/>
        <end position="264"/>
    </location>
</feature>
<reference evidence="4" key="1">
    <citation type="submission" date="2017-07" db="EMBL/GenBank/DDBJ databases">
        <title>Leptospira spp. isolated from tropical soils.</title>
        <authorList>
            <person name="Thibeaux R."/>
            <person name="Iraola G."/>
            <person name="Ferres I."/>
            <person name="Bierque E."/>
            <person name="Girault D."/>
            <person name="Soupe-Gilbert M.-E."/>
            <person name="Picardeau M."/>
            <person name="Goarant C."/>
        </authorList>
    </citation>
    <scope>NUCLEOTIDE SEQUENCE [LARGE SCALE GENOMIC DNA]</scope>
    <source>
        <strain evidence="4">ATI7-C-A5</strain>
    </source>
</reference>
<dbReference type="AlphaFoldDB" id="A0A2N0B5M8"/>
<comment type="caution">
    <text evidence="4">The sequence shown here is derived from an EMBL/GenBank/DDBJ whole genome shotgun (WGS) entry which is preliminary data.</text>
</comment>
<dbReference type="SUPFAM" id="SSF53474">
    <property type="entry name" value="alpha/beta-Hydrolases"/>
    <property type="match status" value="1"/>
</dbReference>
<evidence type="ECO:0000313" key="3">
    <source>
        <dbReference type="EMBL" id="MDV6235656.1"/>
    </source>
</evidence>
<dbReference type="EMBL" id="NPEF02000009">
    <property type="protein sequence ID" value="MDV6235656.1"/>
    <property type="molecule type" value="Genomic_DNA"/>
</dbReference>
<evidence type="ECO:0000259" key="2">
    <source>
        <dbReference type="Pfam" id="PF01738"/>
    </source>
</evidence>
<dbReference type="RefSeq" id="WP_100765539.1">
    <property type="nucleotide sequence ID" value="NZ_NPEF02000009.1"/>
</dbReference>
<dbReference type="PANTHER" id="PTHR22946:SF0">
    <property type="entry name" value="DIENELACTONE HYDROLASE DOMAIN-CONTAINING PROTEIN"/>
    <property type="match status" value="1"/>
</dbReference>
<evidence type="ECO:0000256" key="1">
    <source>
        <dbReference type="SAM" id="SignalP"/>
    </source>
</evidence>
<dbReference type="InterPro" id="IPR002925">
    <property type="entry name" value="Dienelactn_hydro"/>
</dbReference>
<keyword evidence="4" id="KW-0378">Hydrolase</keyword>
<dbReference type="Gene3D" id="3.40.50.1820">
    <property type="entry name" value="alpha/beta hydrolase"/>
    <property type="match status" value="1"/>
</dbReference>
<proteinExistence type="predicted"/>
<dbReference type="EC" id="3.1.-.-" evidence="3"/>
<evidence type="ECO:0000313" key="5">
    <source>
        <dbReference type="Proteomes" id="UP000232122"/>
    </source>
</evidence>
<keyword evidence="1" id="KW-0732">Signal</keyword>
<name>A0A2N0B5M8_9LEPT</name>
<dbReference type="GO" id="GO:0016787">
    <property type="term" value="F:hydrolase activity"/>
    <property type="evidence" value="ECO:0007669"/>
    <property type="project" value="UniProtKB-KW"/>
</dbReference>